<feature type="signal peptide" evidence="1">
    <location>
        <begin position="1"/>
        <end position="28"/>
    </location>
</feature>
<reference evidence="2 3" key="1">
    <citation type="journal article" date="2018" name="J. Microbiol.">
        <title>Bacillus spongiae sp. nov., isolated from sponge of Jeju Island.</title>
        <authorList>
            <person name="Lee G.E."/>
            <person name="Im W.T."/>
            <person name="Park J.S."/>
        </authorList>
    </citation>
    <scope>NUCLEOTIDE SEQUENCE [LARGE SCALE GENOMIC DNA]</scope>
    <source>
        <strain evidence="2 3">135PIL107-10</strain>
    </source>
</reference>
<evidence type="ECO:0000313" key="2">
    <source>
        <dbReference type="EMBL" id="MEI5909709.1"/>
    </source>
</evidence>
<sequence length="173" mass="18409">MKKTIRKIALSLTVATGLFSFSIGSASAASDSETLTLPSGYGTLKSDAWRGSLTTSGNTYKFDYQTSAVYSGSYNVEYIKTTWEVCASLRNSATMSIGISSTGVTAGAGSTWQNKCDSAYWQNSNGATGAYSERRNAVIKPSVDYRSGTVSLQNEAKLKIKGDARSWTVNAAT</sequence>
<keyword evidence="1" id="KW-0732">Signal</keyword>
<dbReference type="EMBL" id="JBBAXC010000037">
    <property type="protein sequence ID" value="MEI5909709.1"/>
    <property type="molecule type" value="Genomic_DNA"/>
</dbReference>
<name>A0ABU8HL28_9BACI</name>
<proteinExistence type="predicted"/>
<organism evidence="2 3">
    <name type="scientific">Bacillus spongiae</name>
    <dbReference type="NCBI Taxonomy" id="2683610"/>
    <lineage>
        <taxon>Bacteria</taxon>
        <taxon>Bacillati</taxon>
        <taxon>Bacillota</taxon>
        <taxon>Bacilli</taxon>
        <taxon>Bacillales</taxon>
        <taxon>Bacillaceae</taxon>
        <taxon>Bacillus</taxon>
    </lineage>
</organism>
<evidence type="ECO:0000313" key="3">
    <source>
        <dbReference type="Proteomes" id="UP001312865"/>
    </source>
</evidence>
<accession>A0ABU8HL28</accession>
<evidence type="ECO:0000256" key="1">
    <source>
        <dbReference type="SAM" id="SignalP"/>
    </source>
</evidence>
<dbReference type="RefSeq" id="WP_336589153.1">
    <property type="nucleotide sequence ID" value="NZ_JBBAXC010000037.1"/>
</dbReference>
<keyword evidence="3" id="KW-1185">Reference proteome</keyword>
<feature type="chain" id="PRO_5045255177" evidence="1">
    <location>
        <begin position="29"/>
        <end position="173"/>
    </location>
</feature>
<gene>
    <name evidence="2" type="ORF">WAK64_22215</name>
</gene>
<comment type="caution">
    <text evidence="2">The sequence shown here is derived from an EMBL/GenBank/DDBJ whole genome shotgun (WGS) entry which is preliminary data.</text>
</comment>
<dbReference type="Proteomes" id="UP001312865">
    <property type="component" value="Unassembled WGS sequence"/>
</dbReference>
<protein>
    <submittedName>
        <fullName evidence="2">Uncharacterized protein</fullName>
    </submittedName>
</protein>